<feature type="region of interest" description="Disordered" evidence="1">
    <location>
        <begin position="89"/>
        <end position="112"/>
    </location>
</feature>
<evidence type="ECO:0000313" key="3">
    <source>
        <dbReference type="Proteomes" id="UP000187429"/>
    </source>
</evidence>
<gene>
    <name evidence="2" type="ORF">AYI69_g8088</name>
</gene>
<keyword evidence="3" id="KW-1185">Reference proteome</keyword>
<name>A0A1R1XMA2_9FUNG</name>
<dbReference type="Proteomes" id="UP000187429">
    <property type="component" value="Unassembled WGS sequence"/>
</dbReference>
<feature type="compositionally biased region" description="Basic and acidic residues" evidence="1">
    <location>
        <begin position="34"/>
        <end position="48"/>
    </location>
</feature>
<proteinExistence type="predicted"/>
<sequence>MEKLVFTMNLENRFTINHSCQKLLVVVETKKFDKLDTGKNKDEQKESLQSHALSNYDDSSNDLSGLFSVSAADIFTAAIKSTDFNSCPLMMKLENPNTPESATKDASGTGWE</sequence>
<dbReference type="AlphaFoldDB" id="A0A1R1XMA2"/>
<organism evidence="2 3">
    <name type="scientific">Smittium culicis</name>
    <dbReference type="NCBI Taxonomy" id="133412"/>
    <lineage>
        <taxon>Eukaryota</taxon>
        <taxon>Fungi</taxon>
        <taxon>Fungi incertae sedis</taxon>
        <taxon>Zoopagomycota</taxon>
        <taxon>Kickxellomycotina</taxon>
        <taxon>Harpellomycetes</taxon>
        <taxon>Harpellales</taxon>
        <taxon>Legeriomycetaceae</taxon>
        <taxon>Smittium</taxon>
    </lineage>
</organism>
<feature type="region of interest" description="Disordered" evidence="1">
    <location>
        <begin position="34"/>
        <end position="57"/>
    </location>
</feature>
<evidence type="ECO:0000256" key="1">
    <source>
        <dbReference type="SAM" id="MobiDB-lite"/>
    </source>
</evidence>
<feature type="compositionally biased region" description="Polar residues" evidence="1">
    <location>
        <begin position="95"/>
        <end position="106"/>
    </location>
</feature>
<dbReference type="EMBL" id="LSSM01004133">
    <property type="protein sequence ID" value="OMJ15757.1"/>
    <property type="molecule type" value="Genomic_DNA"/>
</dbReference>
<evidence type="ECO:0000313" key="2">
    <source>
        <dbReference type="EMBL" id="OMJ15757.1"/>
    </source>
</evidence>
<comment type="caution">
    <text evidence="2">The sequence shown here is derived from an EMBL/GenBank/DDBJ whole genome shotgun (WGS) entry which is preliminary data.</text>
</comment>
<reference evidence="3" key="1">
    <citation type="submission" date="2017-01" db="EMBL/GenBank/DDBJ databases">
        <authorList>
            <person name="Wang Y."/>
            <person name="White M."/>
            <person name="Kvist S."/>
            <person name="Moncalvo J.-M."/>
        </authorList>
    </citation>
    <scope>NUCLEOTIDE SEQUENCE [LARGE SCALE GENOMIC DNA]</scope>
    <source>
        <strain evidence="3">ID-206-W2</strain>
    </source>
</reference>
<protein>
    <submittedName>
        <fullName evidence="2">Uncharacterized protein</fullName>
    </submittedName>
</protein>
<accession>A0A1R1XMA2</accession>